<evidence type="ECO:0000259" key="1">
    <source>
        <dbReference type="Pfam" id="PF09664"/>
    </source>
</evidence>
<name>A0A9X2LY97_STRMQ</name>
<dbReference type="Pfam" id="PF11796">
    <property type="entry name" value="DUF3323"/>
    <property type="match status" value="1"/>
</dbReference>
<dbReference type="Proteomes" id="UP001142400">
    <property type="component" value="Unassembled WGS sequence"/>
</dbReference>
<dbReference type="InterPro" id="IPR024466">
    <property type="entry name" value="CHP02679_N"/>
</dbReference>
<reference evidence="3" key="1">
    <citation type="submission" date="2022-06" db="EMBL/GenBank/DDBJ databases">
        <title>WGS of actinobacteria.</title>
        <authorList>
            <person name="Thawai C."/>
        </authorList>
    </citation>
    <scope>NUCLEOTIDE SEQUENCE</scope>
    <source>
        <strain evidence="3">DSM 42010</strain>
    </source>
</reference>
<protein>
    <submittedName>
        <fullName evidence="3">TIGR02679 family protein</fullName>
    </submittedName>
</protein>
<gene>
    <name evidence="3" type="ORF">NQU54_22155</name>
</gene>
<feature type="domain" description="DUF2399" evidence="1">
    <location>
        <begin position="288"/>
        <end position="441"/>
    </location>
</feature>
<evidence type="ECO:0000313" key="3">
    <source>
        <dbReference type="EMBL" id="MCQ8831696.1"/>
    </source>
</evidence>
<dbReference type="AlphaFoldDB" id="A0A9X2LY97"/>
<dbReference type="EMBL" id="JANIIC010000026">
    <property type="protein sequence ID" value="MCQ8831696.1"/>
    <property type="molecule type" value="Genomic_DNA"/>
</dbReference>
<keyword evidence="4" id="KW-1185">Reference proteome</keyword>
<dbReference type="NCBIfam" id="TIGR02679">
    <property type="entry name" value="TIGR02679 family protein"/>
    <property type="match status" value="1"/>
</dbReference>
<dbReference type="InterPro" id="IPR024465">
    <property type="entry name" value="DUF2399"/>
</dbReference>
<accession>A0A9X2LY97</accession>
<comment type="caution">
    <text evidence="3">The sequence shown here is derived from an EMBL/GenBank/DDBJ whole genome shotgun (WGS) entry which is preliminary data.</text>
</comment>
<evidence type="ECO:0000313" key="4">
    <source>
        <dbReference type="Proteomes" id="UP001142400"/>
    </source>
</evidence>
<sequence>MCAGWPPCTTPGTVGTGVWCPYERAAPATRDWLTGPGLTRLWEGIRKRLESNGVQATGSLRLAALNTQERNDLSLLLGKPLTGAAATVRLDVLDARLRASAARLGLRDTLEELGPPLTDRRAARADATARREQVWSSLASSLDASALAGQEWPRRWYDLLRRAGIPRGVTPDAAIRTLQQAVQVLTVLLGPERSGNALGRGELAAMTTGSAHGLDDGTWLARLVQRGVALAHGTEFPDDAAGRRALWRLVSVTPDEVSSTVLTYGLRPAGEGWRECALRERAKHHAETHLTPRDLHALRLRLPAGTLIHICENPRVVEAAADAACVRPLVCTSGSAATVVVTLLDALATTGCRFAYHGDFDWPGIVLANRVIRRYDAVPWRMGTADYEHLAARSQAEGIPQLALDGQSVSADWDPDLAPAMTALGVALHEEATLDLLVDDLSRQT</sequence>
<proteinExistence type="predicted"/>
<evidence type="ECO:0000259" key="2">
    <source>
        <dbReference type="Pfam" id="PF11796"/>
    </source>
</evidence>
<feature type="domain" description="Conserved hypothetical protein CHP02679 N terminus" evidence="2">
    <location>
        <begin position="56"/>
        <end position="268"/>
    </location>
</feature>
<dbReference type="RefSeq" id="WP_257632578.1">
    <property type="nucleotide sequence ID" value="NZ_JANIIC010000026.1"/>
</dbReference>
<dbReference type="Pfam" id="PF09664">
    <property type="entry name" value="DUF2399"/>
    <property type="match status" value="1"/>
</dbReference>
<dbReference type="InterPro" id="IPR013495">
    <property type="entry name" value="CHP02679"/>
</dbReference>
<organism evidence="3 4">
    <name type="scientific">Streptomyces malaysiensis subsp. samsunensis</name>
    <dbReference type="NCBI Taxonomy" id="459658"/>
    <lineage>
        <taxon>Bacteria</taxon>
        <taxon>Bacillati</taxon>
        <taxon>Actinomycetota</taxon>
        <taxon>Actinomycetes</taxon>
        <taxon>Kitasatosporales</taxon>
        <taxon>Streptomycetaceae</taxon>
        <taxon>Streptomyces</taxon>
        <taxon>Streptomyces violaceusniger group</taxon>
    </lineage>
</organism>